<dbReference type="PROSITE" id="PS00455">
    <property type="entry name" value="AMP_BINDING"/>
    <property type="match status" value="1"/>
</dbReference>
<evidence type="ECO:0000259" key="4">
    <source>
        <dbReference type="Pfam" id="PF13193"/>
    </source>
</evidence>
<comment type="similarity">
    <text evidence="1">Belongs to the ATP-dependent AMP-binding enzyme family.</text>
</comment>
<gene>
    <name evidence="5" type="ORF">OM076_12140</name>
</gene>
<dbReference type="EMBL" id="JAPDOD010000008">
    <property type="protein sequence ID" value="MDA0161019.1"/>
    <property type="molecule type" value="Genomic_DNA"/>
</dbReference>
<dbReference type="InterPro" id="IPR000873">
    <property type="entry name" value="AMP-dep_synth/lig_dom"/>
</dbReference>
<proteinExistence type="inferred from homology"/>
<dbReference type="Pfam" id="PF13193">
    <property type="entry name" value="AMP-binding_C"/>
    <property type="match status" value="1"/>
</dbReference>
<dbReference type="GO" id="GO:0016878">
    <property type="term" value="F:acid-thiol ligase activity"/>
    <property type="evidence" value="ECO:0007669"/>
    <property type="project" value="UniProtKB-ARBA"/>
</dbReference>
<dbReference type="InterPro" id="IPR042099">
    <property type="entry name" value="ANL_N_sf"/>
</dbReference>
<evidence type="ECO:0000313" key="5">
    <source>
        <dbReference type="EMBL" id="MDA0161019.1"/>
    </source>
</evidence>
<evidence type="ECO:0000259" key="3">
    <source>
        <dbReference type="Pfam" id="PF00501"/>
    </source>
</evidence>
<dbReference type="PANTHER" id="PTHR43767:SF1">
    <property type="entry name" value="NONRIBOSOMAL PEPTIDE SYNTHASE PES1 (EUROFUNG)-RELATED"/>
    <property type="match status" value="1"/>
</dbReference>
<dbReference type="Proteomes" id="UP001149140">
    <property type="component" value="Unassembled WGS sequence"/>
</dbReference>
<feature type="domain" description="AMP-binding enzyme C-terminal" evidence="4">
    <location>
        <begin position="420"/>
        <end position="495"/>
    </location>
</feature>
<dbReference type="SUPFAM" id="SSF56801">
    <property type="entry name" value="Acetyl-CoA synthetase-like"/>
    <property type="match status" value="1"/>
</dbReference>
<evidence type="ECO:0000256" key="2">
    <source>
        <dbReference type="ARBA" id="ARBA00022598"/>
    </source>
</evidence>
<organism evidence="5 6">
    <name type="scientific">Solirubrobacter ginsenosidimutans</name>
    <dbReference type="NCBI Taxonomy" id="490573"/>
    <lineage>
        <taxon>Bacteria</taxon>
        <taxon>Bacillati</taxon>
        <taxon>Actinomycetota</taxon>
        <taxon>Thermoleophilia</taxon>
        <taxon>Solirubrobacterales</taxon>
        <taxon>Solirubrobacteraceae</taxon>
        <taxon>Solirubrobacter</taxon>
    </lineage>
</organism>
<comment type="caution">
    <text evidence="5">The sequence shown here is derived from an EMBL/GenBank/DDBJ whole genome shotgun (WGS) entry which is preliminary data.</text>
</comment>
<evidence type="ECO:0000313" key="6">
    <source>
        <dbReference type="Proteomes" id="UP001149140"/>
    </source>
</evidence>
<dbReference type="FunFam" id="3.30.300.30:FF:000008">
    <property type="entry name" value="2,3-dihydroxybenzoate-AMP ligase"/>
    <property type="match status" value="1"/>
</dbReference>
<dbReference type="Pfam" id="PF00501">
    <property type="entry name" value="AMP-binding"/>
    <property type="match status" value="1"/>
</dbReference>
<dbReference type="Gene3D" id="3.30.300.30">
    <property type="match status" value="1"/>
</dbReference>
<dbReference type="InterPro" id="IPR050237">
    <property type="entry name" value="ATP-dep_AMP-bd_enzyme"/>
</dbReference>
<keyword evidence="6" id="KW-1185">Reference proteome</keyword>
<accession>A0A9X3MR59</accession>
<name>A0A9X3MR59_9ACTN</name>
<dbReference type="RefSeq" id="WP_270040168.1">
    <property type="nucleotide sequence ID" value="NZ_JAPDOD010000008.1"/>
</dbReference>
<reference evidence="5" key="1">
    <citation type="submission" date="2022-10" db="EMBL/GenBank/DDBJ databases">
        <title>The WGS of Solirubrobacter ginsenosidimutans DSM 21036.</title>
        <authorList>
            <person name="Jiang Z."/>
        </authorList>
    </citation>
    <scope>NUCLEOTIDE SEQUENCE</scope>
    <source>
        <strain evidence="5">DSM 21036</strain>
    </source>
</reference>
<dbReference type="PANTHER" id="PTHR43767">
    <property type="entry name" value="LONG-CHAIN-FATTY-ACID--COA LIGASE"/>
    <property type="match status" value="1"/>
</dbReference>
<dbReference type="InterPro" id="IPR025110">
    <property type="entry name" value="AMP-bd_C"/>
</dbReference>
<dbReference type="InterPro" id="IPR020845">
    <property type="entry name" value="AMP-binding_CS"/>
</dbReference>
<keyword evidence="2" id="KW-0436">Ligase</keyword>
<dbReference type="AlphaFoldDB" id="A0A9X3MR59"/>
<evidence type="ECO:0000256" key="1">
    <source>
        <dbReference type="ARBA" id="ARBA00006432"/>
    </source>
</evidence>
<feature type="domain" description="AMP-dependent synthetase/ligase" evidence="3">
    <location>
        <begin position="13"/>
        <end position="377"/>
    </location>
</feature>
<dbReference type="Gene3D" id="3.40.50.12780">
    <property type="entry name" value="N-terminal domain of ligase-like"/>
    <property type="match status" value="1"/>
</dbReference>
<protein>
    <submittedName>
        <fullName evidence="5">AMP-binding protein</fullName>
    </submittedName>
</protein>
<dbReference type="InterPro" id="IPR045851">
    <property type="entry name" value="AMP-bd_C_sf"/>
</dbReference>
<sequence length="503" mass="54225">MLDARTGLELLRGAPEDIALWYFETALTWGEVDRLSDAFAAGLASLGVVPGDRIAVQLQNMPQWLLALVGAWKAGAAVVPVNPMYTPRERAVLLDDSGARVLLVLEGLEDGAQVEHVITTSPLDYLDEVPRQLAGVERNTGELDLNALLARHDGQRPDAPAPAPADVALLTYTSGTTGPPKGAMNTHANVAFNAQTYRDWIGLTSDDIALAIAPLFHITGLVGHLAVGMLTPMPLVLAYRFDAAETLRLAERHGATFTIAAITAFIALLREEQGELPKLTKAYSGGAPIAPAVVEAFERRFGAYIHNIYGLTETTSPSHAVPFSRRAPVDPSTGALSVGVPVFDTVSRIVGEDGAELPVGEIGEIVTRGPQVVPGYWRLDGFDELATGDVGFMDADGWFYLVDRKKDQINAAGYKVWPREVEDVLYEHPDVVEVAVVGVPDEYRGETVKAFVSLASGSTVTPDELIEFARGRLAAFKRPRQVELVDELPKTATGKILRRALRP</sequence>